<name>A0A0A0VCQ7_SCYTH</name>
<accession>A0A0A0VCQ7</accession>
<reference evidence="3" key="1">
    <citation type="submission" date="2013-11" db="EMBL/GenBank/DDBJ databases">
        <authorList>
            <person name="Thropp P.A."/>
            <person name="Correa S.M."/>
            <person name="Garb J.E."/>
            <person name="Binford G.J."/>
        </authorList>
    </citation>
    <scope>NUCLEOTIDE SEQUENCE</scope>
    <source>
        <tissue evidence="3">Venom gland</tissue>
    </source>
</reference>
<feature type="compositionally biased region" description="Basic and acidic residues" evidence="1">
    <location>
        <begin position="130"/>
        <end position="149"/>
    </location>
</feature>
<reference evidence="3" key="2">
    <citation type="journal article" date="2014" name="J. Proteome Res.">
        <title>Spit and venom from scytodes spiders: a diverse and distinct cocktail.</title>
        <authorList>
            <person name="Zobel-Thropp P.A."/>
            <person name="Correa S.M."/>
            <person name="Garb J.E."/>
            <person name="Binford G.J."/>
        </authorList>
    </citation>
    <scope>NUCLEOTIDE SEQUENCE</scope>
    <source>
        <tissue evidence="3">Venom gland</tissue>
    </source>
</reference>
<feature type="region of interest" description="Disordered" evidence="1">
    <location>
        <begin position="39"/>
        <end position="61"/>
    </location>
</feature>
<feature type="signal peptide" evidence="2">
    <location>
        <begin position="1"/>
        <end position="21"/>
    </location>
</feature>
<feature type="chain" id="PRO_5001978257" evidence="2">
    <location>
        <begin position="22"/>
        <end position="180"/>
    </location>
</feature>
<protein>
    <submittedName>
        <fullName evidence="3">Uncharacterized protein</fullName>
    </submittedName>
</protein>
<proteinExistence type="evidence at transcript level"/>
<feature type="region of interest" description="Disordered" evidence="1">
    <location>
        <begin position="88"/>
        <end position="118"/>
    </location>
</feature>
<keyword evidence="2" id="KW-0732">Signal</keyword>
<feature type="compositionally biased region" description="Basic and acidic residues" evidence="1">
    <location>
        <begin position="39"/>
        <end position="49"/>
    </location>
</feature>
<feature type="compositionally biased region" description="Basic and acidic residues" evidence="1">
    <location>
        <begin position="99"/>
        <end position="113"/>
    </location>
</feature>
<feature type="compositionally biased region" description="Acidic residues" evidence="1">
    <location>
        <begin position="88"/>
        <end position="98"/>
    </location>
</feature>
<dbReference type="EMBL" id="KF860752">
    <property type="protein sequence ID" value="AIW62648.1"/>
    <property type="molecule type" value="mRNA"/>
</dbReference>
<dbReference type="AlphaFoldDB" id="A0A0A0VCQ7"/>
<evidence type="ECO:0000256" key="1">
    <source>
        <dbReference type="SAM" id="MobiDB-lite"/>
    </source>
</evidence>
<evidence type="ECO:0000313" key="3">
    <source>
        <dbReference type="EMBL" id="AIW62648.1"/>
    </source>
</evidence>
<evidence type="ECO:0000256" key="2">
    <source>
        <dbReference type="SAM" id="SignalP"/>
    </source>
</evidence>
<sequence length="180" mass="20295">MNVACWTTAWFAFSLMFLAQAKNTYSKLPEKVKREAEIYRKSAELDSTDRGNGAQSDERDQCDCEHVCADVAEEYKKVIVELVWDIDESGEEDDESDESGSKKESGAKEEKRSSPNADAAARILAAVEKVSSRENAKRSILEPLVREIKAISSSEESSSEEKTHRRRRRALRSQSTNDQN</sequence>
<feature type="region of interest" description="Disordered" evidence="1">
    <location>
        <begin position="130"/>
        <end position="180"/>
    </location>
</feature>
<organism evidence="3">
    <name type="scientific">Scytodes thoracica</name>
    <name type="common">Spitting spider</name>
    <name type="synonym">Aranea thoracica</name>
    <dbReference type="NCBI Taxonomy" id="1112478"/>
    <lineage>
        <taxon>Eukaryota</taxon>
        <taxon>Metazoa</taxon>
        <taxon>Ecdysozoa</taxon>
        <taxon>Arthropoda</taxon>
        <taxon>Chelicerata</taxon>
        <taxon>Arachnida</taxon>
        <taxon>Araneae</taxon>
        <taxon>Araneomorphae</taxon>
        <taxon>Haplogynae</taxon>
        <taxon>Scytodoidea</taxon>
        <taxon>Scytodidae</taxon>
        <taxon>Scytodes</taxon>
    </lineage>
</organism>